<feature type="signal peptide" evidence="1">
    <location>
        <begin position="1"/>
        <end position="22"/>
    </location>
</feature>
<feature type="chain" id="PRO_5044889199" evidence="1">
    <location>
        <begin position="23"/>
        <end position="434"/>
    </location>
</feature>
<dbReference type="InterPro" id="IPR036937">
    <property type="entry name" value="Adhesion_dom_fimbrial_sf"/>
</dbReference>
<feature type="domain" description="Fimbrial-type adhesion" evidence="2">
    <location>
        <begin position="259"/>
        <end position="433"/>
    </location>
</feature>
<name>A0ABD6XKQ5_ENTAG</name>
<evidence type="ECO:0000313" key="3">
    <source>
        <dbReference type="EMBL" id="PWJ72848.1"/>
    </source>
</evidence>
<gene>
    <name evidence="3" type="ORF">C7430_1227</name>
</gene>
<dbReference type="EMBL" id="QGHE01000022">
    <property type="protein sequence ID" value="PWJ72848.1"/>
    <property type="molecule type" value="Genomic_DNA"/>
</dbReference>
<protein>
    <submittedName>
        <fullName evidence="3">Fimbrial protein</fullName>
    </submittedName>
</protein>
<dbReference type="InterPro" id="IPR011228">
    <property type="entry name" value="UCP029766"/>
</dbReference>
<accession>A0ABD6XKQ5</accession>
<dbReference type="Proteomes" id="UP000245996">
    <property type="component" value="Unassembled WGS sequence"/>
</dbReference>
<evidence type="ECO:0000313" key="4">
    <source>
        <dbReference type="Proteomes" id="UP000245996"/>
    </source>
</evidence>
<dbReference type="InterPro" id="IPR000259">
    <property type="entry name" value="Adhesion_dom_fimbrial"/>
</dbReference>
<dbReference type="AlphaFoldDB" id="A0ABD6XKQ5"/>
<reference evidence="3 4" key="1">
    <citation type="submission" date="2018-05" db="EMBL/GenBank/DDBJ databases">
        <title>Genomic Encyclopedia of Type Strains, Phase IV (KMG-V): Genome sequencing to study the core and pangenomes of soil and plant-associated prokaryotes.</title>
        <authorList>
            <person name="Whitman W."/>
        </authorList>
    </citation>
    <scope>NUCLEOTIDE SEQUENCE [LARGE SCALE GENOMIC DNA]</scope>
    <source>
        <strain evidence="3 4">PNG 92-11</strain>
    </source>
</reference>
<dbReference type="Pfam" id="PF00419">
    <property type="entry name" value="Fimbrial"/>
    <property type="match status" value="1"/>
</dbReference>
<dbReference type="Gene3D" id="2.60.40.1090">
    <property type="entry name" value="Fimbrial-type adhesion domain"/>
    <property type="match status" value="1"/>
</dbReference>
<proteinExistence type="predicted"/>
<evidence type="ECO:0000259" key="2">
    <source>
        <dbReference type="Pfam" id="PF00419"/>
    </source>
</evidence>
<comment type="caution">
    <text evidence="3">The sequence shown here is derived from an EMBL/GenBank/DDBJ whole genome shotgun (WGS) entry which is preliminary data.</text>
</comment>
<keyword evidence="1" id="KW-0732">Signal</keyword>
<evidence type="ECO:0000256" key="1">
    <source>
        <dbReference type="SAM" id="SignalP"/>
    </source>
</evidence>
<dbReference type="PIRSF" id="PIRSF029766">
    <property type="entry name" value="UCP029766"/>
    <property type="match status" value="1"/>
</dbReference>
<sequence length="434" mass="46746">MKKLITIFSSLLILAFSSSAFARCSPVYKGRQGDDSKGGVPLIFGGIKLQPPEFMPVGLIGVTSVSVGQAQSFQSQQGPDTLLYTCDLADEGKTYEYFATNGDSNVGGNVGNGEGVYQTYFPFIGIKLIRDDGKVFSRNWQHSPIAGHREGNKLNFYARDFSNVTAEIYRLPATMRGGDPVAHWGCKGPAADDANGISYSCPQPNGYTVFVGPGWNDNRNITVPGADSNTNWGGFSNWNWIGFGMQYSSANTFQQSNWGCRVLNYTNPVVLPPVTASALKSGVKTGSNFNITYRCGGPAISAYMQRVAGVGPDKISVALRTNNPLPPNAPGNSQWMPYLVSDNYGQDGYASNVGIAVTVSGSENSIGFIANAYSNDYSKGWFSPLAGETGRIQNNLNQVDITSQYFASYAVLNPNIPVTPGKVDATAFIVVRYW</sequence>
<dbReference type="RefSeq" id="WP_109654339.1">
    <property type="nucleotide sequence ID" value="NZ_JAAVXI010000036.1"/>
</dbReference>
<organism evidence="3 4">
    <name type="scientific">Enterobacter agglomerans</name>
    <name type="common">Erwinia herbicola</name>
    <name type="synonym">Pantoea agglomerans</name>
    <dbReference type="NCBI Taxonomy" id="549"/>
    <lineage>
        <taxon>Bacteria</taxon>
        <taxon>Pseudomonadati</taxon>
        <taxon>Pseudomonadota</taxon>
        <taxon>Gammaproteobacteria</taxon>
        <taxon>Enterobacterales</taxon>
        <taxon>Erwiniaceae</taxon>
        <taxon>Pantoea</taxon>
        <taxon>Pantoea agglomerans group</taxon>
    </lineage>
</organism>